<keyword evidence="3 5" id="KW-0863">Zinc-finger</keyword>
<evidence type="ECO:0000313" key="8">
    <source>
        <dbReference type="Proteomes" id="UP000654075"/>
    </source>
</evidence>
<keyword evidence="1 5" id="KW-0479">Metal-binding</keyword>
<dbReference type="GO" id="GO:0008270">
    <property type="term" value="F:zinc ion binding"/>
    <property type="evidence" value="ECO:0007669"/>
    <property type="project" value="UniProtKB-KW"/>
</dbReference>
<proteinExistence type="predicted"/>
<evidence type="ECO:0000259" key="6">
    <source>
        <dbReference type="PROSITE" id="PS50103"/>
    </source>
</evidence>
<dbReference type="SUPFAM" id="SSF90229">
    <property type="entry name" value="CCCH zinc finger"/>
    <property type="match status" value="2"/>
</dbReference>
<evidence type="ECO:0000313" key="7">
    <source>
        <dbReference type="EMBL" id="CAE8622090.1"/>
    </source>
</evidence>
<dbReference type="InterPro" id="IPR045877">
    <property type="entry name" value="ZFP36-like"/>
</dbReference>
<dbReference type="EMBL" id="CAJNNV010027889">
    <property type="protein sequence ID" value="CAE8622090.1"/>
    <property type="molecule type" value="Genomic_DNA"/>
</dbReference>
<reference evidence="7" key="1">
    <citation type="submission" date="2021-02" db="EMBL/GenBank/DDBJ databases">
        <authorList>
            <person name="Dougan E. K."/>
            <person name="Rhodes N."/>
            <person name="Thang M."/>
            <person name="Chan C."/>
        </authorList>
    </citation>
    <scope>NUCLEOTIDE SEQUENCE</scope>
</reference>
<dbReference type="Pfam" id="PF00642">
    <property type="entry name" value="zf-CCCH"/>
    <property type="match status" value="1"/>
</dbReference>
<evidence type="ECO:0000256" key="2">
    <source>
        <dbReference type="ARBA" id="ARBA00022737"/>
    </source>
</evidence>
<dbReference type="InterPro" id="IPR036855">
    <property type="entry name" value="Znf_CCCH_sf"/>
</dbReference>
<feature type="zinc finger region" description="C3H1-type" evidence="5">
    <location>
        <begin position="61"/>
        <end position="89"/>
    </location>
</feature>
<dbReference type="AlphaFoldDB" id="A0A813G720"/>
<keyword evidence="4 5" id="KW-0862">Zinc</keyword>
<dbReference type="Proteomes" id="UP000654075">
    <property type="component" value="Unassembled WGS sequence"/>
</dbReference>
<dbReference type="PANTHER" id="PTHR12547">
    <property type="entry name" value="CCCH ZINC FINGER/TIS11-RELATED"/>
    <property type="match status" value="1"/>
</dbReference>
<dbReference type="Gene3D" id="4.10.1000.10">
    <property type="entry name" value="Zinc finger, CCCH-type"/>
    <property type="match status" value="2"/>
</dbReference>
<evidence type="ECO:0000256" key="3">
    <source>
        <dbReference type="ARBA" id="ARBA00022771"/>
    </source>
</evidence>
<feature type="domain" description="C3H1-type" evidence="6">
    <location>
        <begin position="26"/>
        <end position="53"/>
    </location>
</feature>
<gene>
    <name evidence="7" type="ORF">PGLA1383_LOCUS39595</name>
</gene>
<evidence type="ECO:0000256" key="1">
    <source>
        <dbReference type="ARBA" id="ARBA00022723"/>
    </source>
</evidence>
<feature type="domain" description="C3H1-type" evidence="6">
    <location>
        <begin position="61"/>
        <end position="89"/>
    </location>
</feature>
<feature type="zinc finger region" description="C3H1-type" evidence="5">
    <location>
        <begin position="26"/>
        <end position="53"/>
    </location>
</feature>
<evidence type="ECO:0000256" key="4">
    <source>
        <dbReference type="ARBA" id="ARBA00022833"/>
    </source>
</evidence>
<dbReference type="PROSITE" id="PS50103">
    <property type="entry name" value="ZF_C3H1"/>
    <property type="match status" value="2"/>
</dbReference>
<dbReference type="SMART" id="SM00356">
    <property type="entry name" value="ZnF_C3H1"/>
    <property type="match status" value="2"/>
</dbReference>
<sequence>MARQQKSMVVDASLSQEKPSMFAGQFKKTKLCRFNETGRCRYDDACPFAHSQHELEDLPDLSKTSMCKNWLQGCCSNTSGNCTFAHGKEELRKTPLQGKRKGEKNLRSTPAANYMLTDAFKDTFGLLDRVESSTSFGTSSFGTSSFGTSSFGTRTPGDSFRADSSASGEWSGSDRAAQHRCFPASYQEGEDQNAPLNWDPLGLCSANQGTEDFGQMHWVFPEFPEVTLPVKNHEPMPRIKDAGVAGKLRQKKDRDLRRKTRMGGDLTGLLTPIYSGCCLFRDVISCAPCPLPSVLVAAWNSGGSACKCLRNACFRFLQL</sequence>
<comment type="caution">
    <text evidence="7">The sequence shown here is derived from an EMBL/GenBank/DDBJ whole genome shotgun (WGS) entry which is preliminary data.</text>
</comment>
<evidence type="ECO:0000256" key="5">
    <source>
        <dbReference type="PROSITE-ProRule" id="PRU00723"/>
    </source>
</evidence>
<dbReference type="PANTHER" id="PTHR12547:SF18">
    <property type="entry name" value="PROTEIN TIS11"/>
    <property type="match status" value="1"/>
</dbReference>
<organism evidence="7 8">
    <name type="scientific">Polarella glacialis</name>
    <name type="common">Dinoflagellate</name>
    <dbReference type="NCBI Taxonomy" id="89957"/>
    <lineage>
        <taxon>Eukaryota</taxon>
        <taxon>Sar</taxon>
        <taxon>Alveolata</taxon>
        <taxon>Dinophyceae</taxon>
        <taxon>Suessiales</taxon>
        <taxon>Suessiaceae</taxon>
        <taxon>Polarella</taxon>
    </lineage>
</organism>
<name>A0A813G720_POLGL</name>
<keyword evidence="8" id="KW-1185">Reference proteome</keyword>
<accession>A0A813G720</accession>
<keyword evidence="2" id="KW-0677">Repeat</keyword>
<dbReference type="OrthoDB" id="410307at2759"/>
<dbReference type="InterPro" id="IPR000571">
    <property type="entry name" value="Znf_CCCH"/>
</dbReference>
<dbReference type="GO" id="GO:0003729">
    <property type="term" value="F:mRNA binding"/>
    <property type="evidence" value="ECO:0007669"/>
    <property type="project" value="InterPro"/>
</dbReference>
<protein>
    <recommendedName>
        <fullName evidence="6">C3H1-type domain-containing protein</fullName>
    </recommendedName>
</protein>